<dbReference type="RefSeq" id="WP_231481537.1">
    <property type="nucleotide sequence ID" value="NZ_BAAAZO010000012.1"/>
</dbReference>
<accession>A0ABP7AQM0</accession>
<evidence type="ECO:0000313" key="12">
    <source>
        <dbReference type="EMBL" id="GAA3637807.1"/>
    </source>
</evidence>
<comment type="similarity">
    <text evidence="9">Belongs to the SecD/SecF family. SecF subfamily.</text>
</comment>
<comment type="function">
    <text evidence="9">Part of the Sec protein translocase complex. Interacts with the SecYEG preprotein conducting channel. SecDF uses the proton motive force (PMF) to complete protein translocation after the ATP-dependent function of SecA.</text>
</comment>
<evidence type="ECO:0000256" key="5">
    <source>
        <dbReference type="ARBA" id="ARBA00022927"/>
    </source>
</evidence>
<name>A0ABP7AQM0_9ACTN</name>
<feature type="transmembrane region" description="Helical" evidence="9">
    <location>
        <begin position="193"/>
        <end position="215"/>
    </location>
</feature>
<keyword evidence="7 9" id="KW-0811">Translocation</keyword>
<dbReference type="Proteomes" id="UP001501074">
    <property type="component" value="Unassembled WGS sequence"/>
</dbReference>
<dbReference type="Pfam" id="PF02355">
    <property type="entry name" value="SecD_SecF_C"/>
    <property type="match status" value="1"/>
</dbReference>
<feature type="region of interest" description="Disordered" evidence="10">
    <location>
        <begin position="327"/>
        <end position="383"/>
    </location>
</feature>
<evidence type="ECO:0000256" key="2">
    <source>
        <dbReference type="ARBA" id="ARBA00022448"/>
    </source>
</evidence>
<keyword evidence="13" id="KW-1185">Reference proteome</keyword>
<feature type="transmembrane region" description="Helical" evidence="9">
    <location>
        <begin position="253"/>
        <end position="272"/>
    </location>
</feature>
<dbReference type="PANTHER" id="PTHR30081:SF8">
    <property type="entry name" value="PROTEIN TRANSLOCASE SUBUNIT SECF"/>
    <property type="match status" value="1"/>
</dbReference>
<sequence length="383" mass="40888">MFSFATFGNDLHSGKRSFAFIGHRRFWYGIALAMTVASILSLAFIRLNPGIEFRGGSEFQLSKVADTDTIKASDAVASVVPGTEARVTVIGSSGVRVQTETLSDAETTKVRQALGKAYQVDDSNITSSFVGASWGSDVTKKAVQGLLIFIVLVGIIIAIYFRTWKMSVAALVALLHDLIITAGLYSLTGFEVTPASVIGFLTILGYSLYDTVVVFDKVRENTDRITLSTKRTYEEAANLAVNQTLVRSINTSVVALLPVASILFIGAFVLGAGTLKDISLALFIGIAAGTYSSIFVATPLLVDLRRREPEIVAHTRKVLKRRAELAAGSAAEPEFGSPEGDDGEPATVGAGVGPDTAAPSRRGPAVRRETSGQRAQPKRGRRK</sequence>
<dbReference type="NCBIfam" id="TIGR00966">
    <property type="entry name" value="transloc_SecF"/>
    <property type="match status" value="1"/>
</dbReference>
<evidence type="ECO:0000256" key="10">
    <source>
        <dbReference type="SAM" id="MobiDB-lite"/>
    </source>
</evidence>
<dbReference type="InterPro" id="IPR048634">
    <property type="entry name" value="SecD_SecF_C"/>
</dbReference>
<reference evidence="13" key="1">
    <citation type="journal article" date="2019" name="Int. J. Syst. Evol. Microbiol.">
        <title>The Global Catalogue of Microorganisms (GCM) 10K type strain sequencing project: providing services to taxonomists for standard genome sequencing and annotation.</title>
        <authorList>
            <consortium name="The Broad Institute Genomics Platform"/>
            <consortium name="The Broad Institute Genome Sequencing Center for Infectious Disease"/>
            <person name="Wu L."/>
            <person name="Ma J."/>
        </authorList>
    </citation>
    <scope>NUCLEOTIDE SEQUENCE [LARGE SCALE GENOMIC DNA]</scope>
    <source>
        <strain evidence="13">JCM 16902</strain>
    </source>
</reference>
<evidence type="ECO:0000256" key="8">
    <source>
        <dbReference type="ARBA" id="ARBA00023136"/>
    </source>
</evidence>
<feature type="transmembrane region" description="Helical" evidence="9">
    <location>
        <begin position="168"/>
        <end position="187"/>
    </location>
</feature>
<proteinExistence type="inferred from homology"/>
<keyword evidence="4 9" id="KW-0812">Transmembrane</keyword>
<evidence type="ECO:0000256" key="7">
    <source>
        <dbReference type="ARBA" id="ARBA00023010"/>
    </source>
</evidence>
<evidence type="ECO:0000256" key="3">
    <source>
        <dbReference type="ARBA" id="ARBA00022475"/>
    </source>
</evidence>
<feature type="transmembrane region" description="Helical" evidence="9">
    <location>
        <begin position="142"/>
        <end position="161"/>
    </location>
</feature>
<evidence type="ECO:0000256" key="6">
    <source>
        <dbReference type="ARBA" id="ARBA00022989"/>
    </source>
</evidence>
<keyword evidence="8 9" id="KW-0472">Membrane</keyword>
<dbReference type="Gene3D" id="1.20.1640.10">
    <property type="entry name" value="Multidrug efflux transporter AcrB transmembrane domain"/>
    <property type="match status" value="1"/>
</dbReference>
<evidence type="ECO:0000256" key="4">
    <source>
        <dbReference type="ARBA" id="ARBA00022692"/>
    </source>
</evidence>
<dbReference type="InterPro" id="IPR022645">
    <property type="entry name" value="SecD/SecF_bac"/>
</dbReference>
<evidence type="ECO:0000256" key="9">
    <source>
        <dbReference type="HAMAP-Rule" id="MF_01464"/>
    </source>
</evidence>
<comment type="subcellular location">
    <subcellularLocation>
        <location evidence="1 9">Cell membrane</location>
        <topology evidence="1 9">Multi-pass membrane protein</topology>
    </subcellularLocation>
</comment>
<evidence type="ECO:0000259" key="11">
    <source>
        <dbReference type="Pfam" id="PF02355"/>
    </source>
</evidence>
<dbReference type="Pfam" id="PF07549">
    <property type="entry name" value="Sec_GG"/>
    <property type="match status" value="1"/>
</dbReference>
<dbReference type="PANTHER" id="PTHR30081">
    <property type="entry name" value="PROTEIN-EXPORT MEMBRANE PROTEIN SEC"/>
    <property type="match status" value="1"/>
</dbReference>
<gene>
    <name evidence="9 12" type="primary">secF</name>
    <name evidence="12" type="ORF">GCM10022223_65910</name>
</gene>
<comment type="subunit">
    <text evidence="9">Forms a complex with SecD. Part of the essential Sec protein translocation apparatus which comprises SecA, SecYEG and auxiliary proteins SecDF. Other proteins may also be involved.</text>
</comment>
<feature type="transmembrane region" description="Helical" evidence="9">
    <location>
        <begin position="26"/>
        <end position="45"/>
    </location>
</feature>
<keyword evidence="3 9" id="KW-1003">Cell membrane</keyword>
<evidence type="ECO:0000256" key="1">
    <source>
        <dbReference type="ARBA" id="ARBA00004651"/>
    </source>
</evidence>
<keyword evidence="5 9" id="KW-0653">Protein transport</keyword>
<keyword evidence="2 9" id="KW-0813">Transport</keyword>
<organism evidence="12 13">
    <name type="scientific">Kineosporia mesophila</name>
    <dbReference type="NCBI Taxonomy" id="566012"/>
    <lineage>
        <taxon>Bacteria</taxon>
        <taxon>Bacillati</taxon>
        <taxon>Actinomycetota</taxon>
        <taxon>Actinomycetes</taxon>
        <taxon>Kineosporiales</taxon>
        <taxon>Kineosporiaceae</taxon>
        <taxon>Kineosporia</taxon>
    </lineage>
</organism>
<dbReference type="PRINTS" id="PR01755">
    <property type="entry name" value="SECFTRNLCASE"/>
</dbReference>
<dbReference type="InterPro" id="IPR022646">
    <property type="entry name" value="SecD/SecF_CS"/>
</dbReference>
<keyword evidence="6 9" id="KW-1133">Transmembrane helix</keyword>
<comment type="caution">
    <text evidence="12">The sequence shown here is derived from an EMBL/GenBank/DDBJ whole genome shotgun (WGS) entry which is preliminary data.</text>
</comment>
<feature type="domain" description="Protein export membrane protein SecD/SecF C-terminal" evidence="11">
    <location>
        <begin position="116"/>
        <end position="306"/>
    </location>
</feature>
<dbReference type="HAMAP" id="MF_01464_B">
    <property type="entry name" value="SecF_B"/>
    <property type="match status" value="1"/>
</dbReference>
<dbReference type="InterPro" id="IPR005665">
    <property type="entry name" value="SecF_bac"/>
</dbReference>
<dbReference type="NCBIfam" id="TIGR00916">
    <property type="entry name" value="2A0604s01"/>
    <property type="match status" value="1"/>
</dbReference>
<feature type="transmembrane region" description="Helical" evidence="9">
    <location>
        <begin position="278"/>
        <end position="302"/>
    </location>
</feature>
<dbReference type="SUPFAM" id="SSF82866">
    <property type="entry name" value="Multidrug efflux transporter AcrB transmembrane domain"/>
    <property type="match status" value="1"/>
</dbReference>
<dbReference type="InterPro" id="IPR055344">
    <property type="entry name" value="SecD_SecF_C_bact"/>
</dbReference>
<dbReference type="EMBL" id="BAAAZO010000012">
    <property type="protein sequence ID" value="GAA3637807.1"/>
    <property type="molecule type" value="Genomic_DNA"/>
</dbReference>
<dbReference type="InterPro" id="IPR022813">
    <property type="entry name" value="SecD/SecF_arch_bac"/>
</dbReference>
<evidence type="ECO:0000313" key="13">
    <source>
        <dbReference type="Proteomes" id="UP001501074"/>
    </source>
</evidence>
<protein>
    <recommendedName>
        <fullName evidence="9">Protein-export membrane protein SecF</fullName>
    </recommendedName>
</protein>